<proteinExistence type="predicted"/>
<protein>
    <submittedName>
        <fullName evidence="1">Uncharacterized protein</fullName>
    </submittedName>
</protein>
<keyword evidence="2" id="KW-1185">Reference proteome</keyword>
<evidence type="ECO:0000313" key="2">
    <source>
        <dbReference type="Proteomes" id="UP000730739"/>
    </source>
</evidence>
<dbReference type="Proteomes" id="UP000730739">
    <property type="component" value="Unassembled WGS sequence"/>
</dbReference>
<organism evidence="1 2">
    <name type="scientific">Sinorhizobium kostiense</name>
    <dbReference type="NCBI Taxonomy" id="76747"/>
    <lineage>
        <taxon>Bacteria</taxon>
        <taxon>Pseudomonadati</taxon>
        <taxon>Pseudomonadota</taxon>
        <taxon>Alphaproteobacteria</taxon>
        <taxon>Hyphomicrobiales</taxon>
        <taxon>Rhizobiaceae</taxon>
        <taxon>Sinorhizobium/Ensifer group</taxon>
        <taxon>Sinorhizobium</taxon>
    </lineage>
</organism>
<name>A0ABS4R6D3_9HYPH</name>
<gene>
    <name evidence="1" type="ORF">J2Z31_004997</name>
</gene>
<accession>A0ABS4R6D3</accession>
<comment type="caution">
    <text evidence="1">The sequence shown here is derived from an EMBL/GenBank/DDBJ whole genome shotgun (WGS) entry which is preliminary data.</text>
</comment>
<sequence>MTNEAPADRDELAEAQLSIDAMKEAFANAIAARQAELRASESYGQHRAWIRMFVRKPR</sequence>
<dbReference type="EMBL" id="JAGILA010000008">
    <property type="protein sequence ID" value="MBP2238460.1"/>
    <property type="molecule type" value="Genomic_DNA"/>
</dbReference>
<evidence type="ECO:0000313" key="1">
    <source>
        <dbReference type="EMBL" id="MBP2238460.1"/>
    </source>
</evidence>
<reference evidence="1 2" key="1">
    <citation type="submission" date="2021-03" db="EMBL/GenBank/DDBJ databases">
        <title>Genomic Encyclopedia of Type Strains, Phase IV (KMG-IV): sequencing the most valuable type-strain genomes for metagenomic binning, comparative biology and taxonomic classification.</title>
        <authorList>
            <person name="Goeker M."/>
        </authorList>
    </citation>
    <scope>NUCLEOTIDE SEQUENCE [LARGE SCALE GENOMIC DNA]</scope>
    <source>
        <strain evidence="1 2">DSM 13372</strain>
    </source>
</reference>
<dbReference type="RefSeq" id="WP_209605515.1">
    <property type="nucleotide sequence ID" value="NZ_JAGILA010000008.1"/>
</dbReference>